<evidence type="ECO:0000313" key="2">
    <source>
        <dbReference type="EMBL" id="RKP18726.1"/>
    </source>
</evidence>
<accession>A0A4P9YGS9</accession>
<proteinExistence type="inferred from homology"/>
<comment type="similarity">
    <text evidence="1">Belongs to the MIX23 family.</text>
</comment>
<dbReference type="GO" id="GO:0005758">
    <property type="term" value="C:mitochondrial intermembrane space"/>
    <property type="evidence" value="ECO:0007669"/>
    <property type="project" value="InterPro"/>
</dbReference>
<gene>
    <name evidence="2" type="ORF">ROZALSC1DRAFT_22945</name>
</gene>
<dbReference type="Pfam" id="PF09774">
    <property type="entry name" value="MIX23"/>
    <property type="match status" value="1"/>
</dbReference>
<dbReference type="InterPro" id="IPR019171">
    <property type="entry name" value="MIX23"/>
</dbReference>
<dbReference type="Proteomes" id="UP000281549">
    <property type="component" value="Unassembled WGS sequence"/>
</dbReference>
<dbReference type="PANTHER" id="PTHR31905">
    <property type="entry name" value="COILED-COIL DOMAIN-CONTAINING PROTEIN 58"/>
    <property type="match status" value="1"/>
</dbReference>
<reference evidence="3" key="1">
    <citation type="journal article" date="2018" name="Nat. Microbiol.">
        <title>Leveraging single-cell genomics to expand the fungal tree of life.</title>
        <authorList>
            <person name="Ahrendt S.R."/>
            <person name="Quandt C.A."/>
            <person name="Ciobanu D."/>
            <person name="Clum A."/>
            <person name="Salamov A."/>
            <person name="Andreopoulos B."/>
            <person name="Cheng J.F."/>
            <person name="Woyke T."/>
            <person name="Pelin A."/>
            <person name="Henrissat B."/>
            <person name="Reynolds N.K."/>
            <person name="Benny G.L."/>
            <person name="Smith M.E."/>
            <person name="James T.Y."/>
            <person name="Grigoriev I.V."/>
        </authorList>
    </citation>
    <scope>NUCLEOTIDE SEQUENCE [LARGE SCALE GENOMIC DNA]</scope>
    <source>
        <strain evidence="3">CSF55</strain>
    </source>
</reference>
<dbReference type="EMBL" id="ML005383">
    <property type="protein sequence ID" value="RKP18726.1"/>
    <property type="molecule type" value="Genomic_DNA"/>
</dbReference>
<dbReference type="AlphaFoldDB" id="A0A4P9YGS9"/>
<organism evidence="2 3">
    <name type="scientific">Rozella allomycis (strain CSF55)</name>
    <dbReference type="NCBI Taxonomy" id="988480"/>
    <lineage>
        <taxon>Eukaryota</taxon>
        <taxon>Fungi</taxon>
        <taxon>Fungi incertae sedis</taxon>
        <taxon>Cryptomycota</taxon>
        <taxon>Cryptomycota incertae sedis</taxon>
        <taxon>Rozella</taxon>
    </lineage>
</organism>
<name>A0A4P9YGS9_ROZAC</name>
<protein>
    <submittedName>
        <fullName evidence="2">Uncharacterized protein</fullName>
    </submittedName>
</protein>
<dbReference type="PANTHER" id="PTHR31905:SF2">
    <property type="entry name" value="PROTEIN MIX23"/>
    <property type="match status" value="1"/>
</dbReference>
<sequence>MDSLPVPPAPEDWPCFNMRFYYQMLKNLRKVDDTIINRLNKINTSDKTQCDQFLDALSKLYKAREIGISNCIKTLEEREKSGDSDSLTLKKQISMMKSDLVVEEIDRERSINLVRDRCGY</sequence>
<evidence type="ECO:0000256" key="1">
    <source>
        <dbReference type="ARBA" id="ARBA00024204"/>
    </source>
</evidence>
<evidence type="ECO:0000313" key="3">
    <source>
        <dbReference type="Proteomes" id="UP000281549"/>
    </source>
</evidence>